<protein>
    <submittedName>
        <fullName evidence="2">Uncharacterized protein</fullName>
    </submittedName>
</protein>
<dbReference type="VEuPathDB" id="FungiDB:I7I53_04433"/>
<keyword evidence="1" id="KW-1133">Transmembrane helix</keyword>
<accession>A0A8A1LSY8</accession>
<dbReference type="AlphaFoldDB" id="A0A8A1LSY8"/>
<reference evidence="2" key="1">
    <citation type="submission" date="2021-01" db="EMBL/GenBank/DDBJ databases">
        <title>Chromosome-level genome assembly of a human fungal pathogen reveals clustering of transcriptionally co-regulated genes.</title>
        <authorList>
            <person name="Voorhies M."/>
            <person name="Cohen S."/>
            <person name="Shea T.P."/>
            <person name="Petrus S."/>
            <person name="Munoz J.F."/>
            <person name="Poplawski S."/>
            <person name="Goldman W.E."/>
            <person name="Michael T."/>
            <person name="Cuomo C.A."/>
            <person name="Sil A."/>
            <person name="Beyhan S."/>
        </authorList>
    </citation>
    <scope>NUCLEOTIDE SEQUENCE</scope>
    <source>
        <strain evidence="2">H88</strain>
    </source>
</reference>
<keyword evidence="1" id="KW-0472">Membrane</keyword>
<name>A0A8A1LSY8_AJEC8</name>
<dbReference type="Proteomes" id="UP000663419">
    <property type="component" value="Chromosome 5"/>
</dbReference>
<evidence type="ECO:0000313" key="3">
    <source>
        <dbReference type="Proteomes" id="UP000663419"/>
    </source>
</evidence>
<sequence>MFITWHHDRDYMSKNLFAMLHYFPWKEYVWDHLMTTRYLASVYPAYILCMCSRCKGTRKKKSSIADRDFFVLGTAVHIHMLYIQVMLDPATDIFFLAQSSTQARARNRDKINRPVLSLFRPPFT</sequence>
<organism evidence="2 3">
    <name type="scientific">Ajellomyces capsulatus (strain H88)</name>
    <name type="common">Darling's disease fungus</name>
    <name type="synonym">Histoplasma capsulatum</name>
    <dbReference type="NCBI Taxonomy" id="544711"/>
    <lineage>
        <taxon>Eukaryota</taxon>
        <taxon>Fungi</taxon>
        <taxon>Dikarya</taxon>
        <taxon>Ascomycota</taxon>
        <taxon>Pezizomycotina</taxon>
        <taxon>Eurotiomycetes</taxon>
        <taxon>Eurotiomycetidae</taxon>
        <taxon>Onygenales</taxon>
        <taxon>Ajellomycetaceae</taxon>
        <taxon>Histoplasma</taxon>
    </lineage>
</organism>
<feature type="transmembrane region" description="Helical" evidence="1">
    <location>
        <begin position="69"/>
        <end position="87"/>
    </location>
</feature>
<evidence type="ECO:0000313" key="2">
    <source>
        <dbReference type="EMBL" id="QSS56265.1"/>
    </source>
</evidence>
<dbReference type="EMBL" id="CP069106">
    <property type="protein sequence ID" value="QSS56265.1"/>
    <property type="molecule type" value="Genomic_DNA"/>
</dbReference>
<gene>
    <name evidence="2" type="ORF">I7I53_04433</name>
</gene>
<keyword evidence="1" id="KW-0812">Transmembrane</keyword>
<proteinExistence type="predicted"/>
<evidence type="ECO:0000256" key="1">
    <source>
        <dbReference type="SAM" id="Phobius"/>
    </source>
</evidence>